<dbReference type="EMBL" id="MLJI01000001">
    <property type="protein sequence ID" value="ORM93770.1"/>
    <property type="molecule type" value="Genomic_DNA"/>
</dbReference>
<keyword evidence="1" id="KW-0812">Transmembrane</keyword>
<evidence type="ECO:0000313" key="2">
    <source>
        <dbReference type="EMBL" id="ORM93770.1"/>
    </source>
</evidence>
<keyword evidence="1" id="KW-0472">Membrane</keyword>
<feature type="transmembrane region" description="Helical" evidence="1">
    <location>
        <begin position="44"/>
        <end position="63"/>
    </location>
</feature>
<comment type="caution">
    <text evidence="2">The sequence shown here is derived from an EMBL/GenBank/DDBJ whole genome shotgun (WGS) entry which is preliminary data.</text>
</comment>
<gene>
    <name evidence="2" type="ORF">HA50_10580</name>
</gene>
<name>A0A1X1EUQ8_PANCY</name>
<dbReference type="Proteomes" id="UP000193749">
    <property type="component" value="Unassembled WGS sequence"/>
</dbReference>
<evidence type="ECO:0000256" key="1">
    <source>
        <dbReference type="SAM" id="Phobius"/>
    </source>
</evidence>
<protein>
    <submittedName>
        <fullName evidence="2">Uncharacterized protein</fullName>
    </submittedName>
</protein>
<keyword evidence="1" id="KW-1133">Transmembrane helix</keyword>
<dbReference type="AlphaFoldDB" id="A0A1X1EUQ8"/>
<dbReference type="OrthoDB" id="6638221at2"/>
<evidence type="ECO:0000313" key="3">
    <source>
        <dbReference type="Proteomes" id="UP000193749"/>
    </source>
</evidence>
<proteinExistence type="predicted"/>
<reference evidence="2 3" key="1">
    <citation type="journal article" date="2017" name="Antonie Van Leeuwenhoek">
        <title>Phylogenomic resolution of the bacterial genus Pantoea and its relationship with Erwinia and Tatumella.</title>
        <authorList>
            <person name="Palmer M."/>
            <person name="Steenkamp E.T."/>
            <person name="Coetzee M.P."/>
            <person name="Chan W.Y."/>
            <person name="van Zyl E."/>
            <person name="De Maayer P."/>
            <person name="Coutinho T.A."/>
            <person name="Blom J."/>
            <person name="Smits T.H."/>
            <person name="Duffy B."/>
            <person name="Venter S.N."/>
        </authorList>
    </citation>
    <scope>NUCLEOTIDE SEQUENCE [LARGE SCALE GENOMIC DNA]</scope>
    <source>
        <strain evidence="2 3">LMG 2657</strain>
    </source>
</reference>
<dbReference type="STRING" id="55209.HA50_10580"/>
<keyword evidence="3" id="KW-1185">Reference proteome</keyword>
<accession>A0A1X1EUQ8</accession>
<dbReference type="RefSeq" id="WP_084875140.1">
    <property type="nucleotide sequence ID" value="NZ_JAGGMY010000001.1"/>
</dbReference>
<feature type="transmembrane region" description="Helical" evidence="1">
    <location>
        <begin position="12"/>
        <end position="38"/>
    </location>
</feature>
<sequence length="73" mass="8126">MRFASWLVKAIGWLLAHALEGTITVAMSFVALASFYIFDSLTMKLAGFFGSMIVGYLAAYYLGKLRGEHRDQT</sequence>
<organism evidence="2 3">
    <name type="scientific">Pantoea cypripedii</name>
    <name type="common">Pectobacterium cypripedii</name>
    <name type="synonym">Erwinia cypripedii</name>
    <dbReference type="NCBI Taxonomy" id="55209"/>
    <lineage>
        <taxon>Bacteria</taxon>
        <taxon>Pseudomonadati</taxon>
        <taxon>Pseudomonadota</taxon>
        <taxon>Gammaproteobacteria</taxon>
        <taxon>Enterobacterales</taxon>
        <taxon>Erwiniaceae</taxon>
        <taxon>Pantoea</taxon>
    </lineage>
</organism>